<dbReference type="AlphaFoldDB" id="A0A0D2N0W1"/>
<evidence type="ECO:0000313" key="2">
    <source>
        <dbReference type="EMBL" id="KJA12844.1"/>
    </source>
</evidence>
<feature type="compositionally biased region" description="Basic and acidic residues" evidence="1">
    <location>
        <begin position="14"/>
        <end position="26"/>
    </location>
</feature>
<dbReference type="Proteomes" id="UP000054270">
    <property type="component" value="Unassembled WGS sequence"/>
</dbReference>
<reference evidence="2" key="2">
    <citation type="submission" date="2014-04" db="EMBL/GenBank/DDBJ databases">
        <title>Evolutionary Origins and Diversification of the Mycorrhizal Mutualists.</title>
        <authorList>
            <consortium name="DOE Joint Genome Institute"/>
            <person name="Kohler A."/>
            <person name="Kuo A."/>
            <person name="Nagy L.G."/>
            <person name="Floudas D."/>
            <person name="Copeland A."/>
            <person name="Barry K.W."/>
            <person name="Cichocki N."/>
            <person name="Veneault-Fourrey C."/>
            <person name="LaButti K."/>
            <person name="Lindquist E.A."/>
            <person name="Lipzen A."/>
            <person name="Lundell T."/>
            <person name="Morin E."/>
            <person name="Murat C."/>
            <person name="Riley R."/>
            <person name="Ohm R."/>
            <person name="Sun H."/>
            <person name="Tunlid A."/>
            <person name="Henrissat B."/>
            <person name="Grigoriev I.V."/>
            <person name="Hibbett D.S."/>
            <person name="Martin F."/>
            <person name="Consortium M.G."/>
        </authorList>
    </citation>
    <scope>NUCLEOTIDE SEQUENCE [LARGE SCALE GENOMIC DNA]</scope>
    <source>
        <strain evidence="2">FD-334 SS-4</strain>
    </source>
</reference>
<protein>
    <submittedName>
        <fullName evidence="2">Uncharacterized protein</fullName>
    </submittedName>
</protein>
<evidence type="ECO:0000313" key="4">
    <source>
        <dbReference type="Proteomes" id="UP000054270"/>
    </source>
</evidence>
<sequence length="298" mass="32773">MTRSRSAKTNASSRLDEGEKQDRTPDLQRTPTSALQAGTAAPTTDPDAPSPMSQTPIRPGDSRAPLRVHPVCIRNRKGCEPVGGMGAEEDGEDGGEGVVMGRDTGPDNAPSTTGTKRSRPQSLENSDAPRPSKRGIRSGNNPSPSVAGPSRLTGHALTTSSTAVQPLMSTHHSDRRSDIPRSTPPGHPLLSTAQARHLFSLTPTSEQVRNVEQLRIFNASAESITRNIHYYQVARATWEREQALYHRQVEAELEFDHFHHSVNELFRSLMDDLRGDPRILNLRQEIYTILEAIERSKI</sequence>
<organism evidence="2 4">
    <name type="scientific">Hypholoma sublateritium (strain FD-334 SS-4)</name>
    <dbReference type="NCBI Taxonomy" id="945553"/>
    <lineage>
        <taxon>Eukaryota</taxon>
        <taxon>Fungi</taxon>
        <taxon>Dikarya</taxon>
        <taxon>Basidiomycota</taxon>
        <taxon>Agaricomycotina</taxon>
        <taxon>Agaricomycetes</taxon>
        <taxon>Agaricomycetidae</taxon>
        <taxon>Agaricales</taxon>
        <taxon>Agaricineae</taxon>
        <taxon>Strophariaceae</taxon>
        <taxon>Hypholoma</taxon>
    </lineage>
</organism>
<accession>A0A0D2N0W1</accession>
<gene>
    <name evidence="3" type="ORF">HYPSUDRAFT_208705</name>
    <name evidence="2" type="ORF">HYPSUDRAFT_210072</name>
</gene>
<feature type="region of interest" description="Disordered" evidence="1">
    <location>
        <begin position="1"/>
        <end position="190"/>
    </location>
</feature>
<feature type="compositionally biased region" description="Polar residues" evidence="1">
    <location>
        <begin position="27"/>
        <end position="36"/>
    </location>
</feature>
<evidence type="ECO:0000313" key="3">
    <source>
        <dbReference type="EMBL" id="KJA14435.1"/>
    </source>
</evidence>
<keyword evidence="4" id="KW-1185">Reference proteome</keyword>
<proteinExistence type="predicted"/>
<feature type="compositionally biased region" description="Polar residues" evidence="1">
    <location>
        <begin position="1"/>
        <end position="13"/>
    </location>
</feature>
<evidence type="ECO:0000256" key="1">
    <source>
        <dbReference type="SAM" id="MobiDB-lite"/>
    </source>
</evidence>
<feature type="compositionally biased region" description="Polar residues" evidence="1">
    <location>
        <begin position="156"/>
        <end position="170"/>
    </location>
</feature>
<reference evidence="4" key="1">
    <citation type="submission" date="2014-04" db="EMBL/GenBank/DDBJ databases">
        <title>Evolutionary Origins and Diversification of the Mycorrhizal Mutualists.</title>
        <authorList>
            <consortium name="DOE Joint Genome Institute"/>
            <consortium name="Mycorrhizal Genomics Consortium"/>
            <person name="Kohler A."/>
            <person name="Kuo A."/>
            <person name="Nagy L.G."/>
            <person name="Floudas D."/>
            <person name="Copeland A."/>
            <person name="Barry K.W."/>
            <person name="Cichocki N."/>
            <person name="Veneault-Fourrey C."/>
            <person name="LaButti K."/>
            <person name="Lindquist E.A."/>
            <person name="Lipzen A."/>
            <person name="Lundell T."/>
            <person name="Morin E."/>
            <person name="Murat C."/>
            <person name="Riley R."/>
            <person name="Ohm R."/>
            <person name="Sun H."/>
            <person name="Tunlid A."/>
            <person name="Henrissat B."/>
            <person name="Grigoriev I.V."/>
            <person name="Hibbett D.S."/>
            <person name="Martin F."/>
        </authorList>
    </citation>
    <scope>NUCLEOTIDE SEQUENCE [LARGE SCALE GENOMIC DNA]</scope>
    <source>
        <strain evidence="4">FD-334 SS-4</strain>
    </source>
</reference>
<feature type="compositionally biased region" description="Polar residues" evidence="1">
    <location>
        <begin position="109"/>
        <end position="125"/>
    </location>
</feature>
<dbReference type="EMBL" id="KN817679">
    <property type="protein sequence ID" value="KJA14435.1"/>
    <property type="molecule type" value="Genomic_DNA"/>
</dbReference>
<name>A0A0D2N0W1_HYPSF</name>
<dbReference type="EMBL" id="KN817875">
    <property type="protein sequence ID" value="KJA12844.1"/>
    <property type="molecule type" value="Genomic_DNA"/>
</dbReference>